<organism evidence="1 2">
    <name type="scientific">Alloyangia pacifica</name>
    <dbReference type="NCBI Taxonomy" id="311180"/>
    <lineage>
        <taxon>Bacteria</taxon>
        <taxon>Pseudomonadati</taxon>
        <taxon>Pseudomonadota</taxon>
        <taxon>Alphaproteobacteria</taxon>
        <taxon>Rhodobacterales</taxon>
        <taxon>Roseobacteraceae</taxon>
        <taxon>Alloyangia</taxon>
    </lineage>
</organism>
<proteinExistence type="predicted"/>
<dbReference type="InterPro" id="IPR021323">
    <property type="entry name" value="DUF2927"/>
</dbReference>
<sequence length="456" mass="49438">MRRLLPLLGLLIGACAPMAPESVSRAANAATVAPDVSPPLESRFGAPDPVPPQAANAQIARDILDLAFMLESGRALPVFTRFEGPVTLRVDGKAPASLAPDLSRLLRRLREEAGIDITEVDRGEANITLVPVPRRTIRRELPQAACFVIPGVSSWREFRRAQSAGETSWTEVRARDRVAVFLPADAAPQELRDCLHEEIAQALGPLNDLYRLGESVFNDDNVHTVLSGYDILVLRAFYDPALRTGMSRGEVAAALPAILARLNPAGAQVPDRQLAPTPRPWIEAIQTALTTGAPMPQRRAAGEEALRLARAEGWRDHRLGFSHFALGRLLVGSDPVTAEAQFRAARRVFSALPDARLHEAYADAQLAALALRMDRPEEALALTTPQEATAKRYENAALLASLMTLRAEALDALGRRAEASEVRLDSLGWARYGFGPDWDGGAQKRKLAALDPARGS</sequence>
<name>A0A1I6QVU2_9RHOB</name>
<reference evidence="2" key="1">
    <citation type="submission" date="2016-10" db="EMBL/GenBank/DDBJ databases">
        <authorList>
            <person name="Varghese N."/>
            <person name="Submissions S."/>
        </authorList>
    </citation>
    <scope>NUCLEOTIDE SEQUENCE [LARGE SCALE GENOMIC DNA]</scope>
    <source>
        <strain evidence="2">DSM 26894</strain>
    </source>
</reference>
<evidence type="ECO:0008006" key="3">
    <source>
        <dbReference type="Google" id="ProtNLM"/>
    </source>
</evidence>
<accession>A0A1I6QVU2</accession>
<gene>
    <name evidence="1" type="ORF">SAMN04488050_102388</name>
</gene>
<evidence type="ECO:0000313" key="2">
    <source>
        <dbReference type="Proteomes" id="UP000199392"/>
    </source>
</evidence>
<keyword evidence="2" id="KW-1185">Reference proteome</keyword>
<dbReference type="EMBL" id="FOZW01000002">
    <property type="protein sequence ID" value="SFS56522.1"/>
    <property type="molecule type" value="Genomic_DNA"/>
</dbReference>
<dbReference type="STRING" id="311180.SAMN04488050_102388"/>
<dbReference type="RefSeq" id="WP_092419936.1">
    <property type="nucleotide sequence ID" value="NZ_FNCL01000001.1"/>
</dbReference>
<dbReference type="AlphaFoldDB" id="A0A1I6QVU2"/>
<dbReference type="Proteomes" id="UP000199392">
    <property type="component" value="Unassembled WGS sequence"/>
</dbReference>
<dbReference type="PROSITE" id="PS51257">
    <property type="entry name" value="PROKAR_LIPOPROTEIN"/>
    <property type="match status" value="1"/>
</dbReference>
<evidence type="ECO:0000313" key="1">
    <source>
        <dbReference type="EMBL" id="SFS56522.1"/>
    </source>
</evidence>
<dbReference type="OrthoDB" id="7823193at2"/>
<dbReference type="Pfam" id="PF11150">
    <property type="entry name" value="DUF2927"/>
    <property type="match status" value="1"/>
</dbReference>
<protein>
    <recommendedName>
        <fullName evidence="3">ATP-dependent transcriptional regulator</fullName>
    </recommendedName>
</protein>